<keyword evidence="2" id="KW-0378">Hydrolase</keyword>
<evidence type="ECO:0000256" key="1">
    <source>
        <dbReference type="ARBA" id="ARBA00008324"/>
    </source>
</evidence>
<feature type="domain" description="Thioesterase" evidence="3">
    <location>
        <begin position="52"/>
        <end position="130"/>
    </location>
</feature>
<evidence type="ECO:0000313" key="5">
    <source>
        <dbReference type="Proteomes" id="UP001529369"/>
    </source>
</evidence>
<dbReference type="EMBL" id="JAUFPN010000205">
    <property type="protein sequence ID" value="MDN3568214.1"/>
    <property type="molecule type" value="Genomic_DNA"/>
</dbReference>
<evidence type="ECO:0000259" key="3">
    <source>
        <dbReference type="Pfam" id="PF03061"/>
    </source>
</evidence>
<dbReference type="PANTHER" id="PTHR43240:SF5">
    <property type="entry name" value="1,4-DIHYDROXY-2-NAPHTHOYL-COA THIOESTERASE 1"/>
    <property type="match status" value="1"/>
</dbReference>
<dbReference type="InterPro" id="IPR006683">
    <property type="entry name" value="Thioestr_dom"/>
</dbReference>
<protein>
    <submittedName>
        <fullName evidence="4">Hotdog fold thioesterase</fullName>
    </submittedName>
</protein>
<dbReference type="InterPro" id="IPR003736">
    <property type="entry name" value="PAAI_dom"/>
</dbReference>
<dbReference type="Proteomes" id="UP001529369">
    <property type="component" value="Unassembled WGS sequence"/>
</dbReference>
<organism evidence="4 5">
    <name type="scientific">Paeniroseomonas aquatica</name>
    <dbReference type="NCBI Taxonomy" id="373043"/>
    <lineage>
        <taxon>Bacteria</taxon>
        <taxon>Pseudomonadati</taxon>
        <taxon>Pseudomonadota</taxon>
        <taxon>Alphaproteobacteria</taxon>
        <taxon>Acetobacterales</taxon>
        <taxon>Acetobacteraceae</taxon>
        <taxon>Paeniroseomonas</taxon>
    </lineage>
</organism>
<name>A0ABT8AFT3_9PROT</name>
<gene>
    <name evidence="4" type="ORF">QWZ14_27860</name>
</gene>
<dbReference type="InterPro" id="IPR029069">
    <property type="entry name" value="HotDog_dom_sf"/>
</dbReference>
<dbReference type="CDD" id="cd03443">
    <property type="entry name" value="PaaI_thioesterase"/>
    <property type="match status" value="1"/>
</dbReference>
<accession>A0ABT8AFT3</accession>
<dbReference type="Gene3D" id="3.10.129.10">
    <property type="entry name" value="Hotdog Thioesterase"/>
    <property type="match status" value="1"/>
</dbReference>
<sequence>MTSIWQRPVTPAEFAARLEGTLPGLLGIELVEIGSDFARAAMPVDRRHIQPHGILHGGGSVVLAETLGSFCGSMAVAEGRTCVGVEVNASHLAPVRDGDRVTAECRALQLGRSIQVWQIELRRGDGTLTCVSRLTTAVREVR</sequence>
<dbReference type="Pfam" id="PF03061">
    <property type="entry name" value="4HBT"/>
    <property type="match status" value="1"/>
</dbReference>
<comment type="caution">
    <text evidence="4">The sequence shown here is derived from an EMBL/GenBank/DDBJ whole genome shotgun (WGS) entry which is preliminary data.</text>
</comment>
<keyword evidence="5" id="KW-1185">Reference proteome</keyword>
<dbReference type="SUPFAM" id="SSF54637">
    <property type="entry name" value="Thioesterase/thiol ester dehydrase-isomerase"/>
    <property type="match status" value="1"/>
</dbReference>
<dbReference type="NCBIfam" id="TIGR00369">
    <property type="entry name" value="unchar_dom_1"/>
    <property type="match status" value="1"/>
</dbReference>
<dbReference type="RefSeq" id="WP_290320318.1">
    <property type="nucleotide sequence ID" value="NZ_JAUFPN010000205.1"/>
</dbReference>
<dbReference type="PANTHER" id="PTHR43240">
    <property type="entry name" value="1,4-DIHYDROXY-2-NAPHTHOYL-COA THIOESTERASE 1"/>
    <property type="match status" value="1"/>
</dbReference>
<comment type="similarity">
    <text evidence="1">Belongs to the thioesterase PaaI family.</text>
</comment>
<reference evidence="5" key="1">
    <citation type="journal article" date="2019" name="Int. J. Syst. Evol. Microbiol.">
        <title>The Global Catalogue of Microorganisms (GCM) 10K type strain sequencing project: providing services to taxonomists for standard genome sequencing and annotation.</title>
        <authorList>
            <consortium name="The Broad Institute Genomics Platform"/>
            <consortium name="The Broad Institute Genome Sequencing Center for Infectious Disease"/>
            <person name="Wu L."/>
            <person name="Ma J."/>
        </authorList>
    </citation>
    <scope>NUCLEOTIDE SEQUENCE [LARGE SCALE GENOMIC DNA]</scope>
    <source>
        <strain evidence="5">CECT 7131</strain>
    </source>
</reference>
<proteinExistence type="inferred from homology"/>
<evidence type="ECO:0000256" key="2">
    <source>
        <dbReference type="ARBA" id="ARBA00022801"/>
    </source>
</evidence>
<evidence type="ECO:0000313" key="4">
    <source>
        <dbReference type="EMBL" id="MDN3568214.1"/>
    </source>
</evidence>